<evidence type="ECO:0000313" key="2">
    <source>
        <dbReference type="EMBL" id="RPA79805.1"/>
    </source>
</evidence>
<organism evidence="2 3">
    <name type="scientific">Ascobolus immersus RN42</name>
    <dbReference type="NCBI Taxonomy" id="1160509"/>
    <lineage>
        <taxon>Eukaryota</taxon>
        <taxon>Fungi</taxon>
        <taxon>Dikarya</taxon>
        <taxon>Ascomycota</taxon>
        <taxon>Pezizomycotina</taxon>
        <taxon>Pezizomycetes</taxon>
        <taxon>Pezizales</taxon>
        <taxon>Ascobolaceae</taxon>
        <taxon>Ascobolus</taxon>
    </lineage>
</organism>
<reference evidence="2 3" key="1">
    <citation type="journal article" date="2018" name="Nat. Ecol. Evol.">
        <title>Pezizomycetes genomes reveal the molecular basis of ectomycorrhizal truffle lifestyle.</title>
        <authorList>
            <person name="Murat C."/>
            <person name="Payen T."/>
            <person name="Noel B."/>
            <person name="Kuo A."/>
            <person name="Morin E."/>
            <person name="Chen J."/>
            <person name="Kohler A."/>
            <person name="Krizsan K."/>
            <person name="Balestrini R."/>
            <person name="Da Silva C."/>
            <person name="Montanini B."/>
            <person name="Hainaut M."/>
            <person name="Levati E."/>
            <person name="Barry K.W."/>
            <person name="Belfiori B."/>
            <person name="Cichocki N."/>
            <person name="Clum A."/>
            <person name="Dockter R.B."/>
            <person name="Fauchery L."/>
            <person name="Guy J."/>
            <person name="Iotti M."/>
            <person name="Le Tacon F."/>
            <person name="Lindquist E.A."/>
            <person name="Lipzen A."/>
            <person name="Malagnac F."/>
            <person name="Mello A."/>
            <person name="Molinier V."/>
            <person name="Miyauchi S."/>
            <person name="Poulain J."/>
            <person name="Riccioni C."/>
            <person name="Rubini A."/>
            <person name="Sitrit Y."/>
            <person name="Splivallo R."/>
            <person name="Traeger S."/>
            <person name="Wang M."/>
            <person name="Zifcakova L."/>
            <person name="Wipf D."/>
            <person name="Zambonelli A."/>
            <person name="Paolocci F."/>
            <person name="Nowrousian M."/>
            <person name="Ottonello S."/>
            <person name="Baldrian P."/>
            <person name="Spatafora J.W."/>
            <person name="Henrissat B."/>
            <person name="Nagy L.G."/>
            <person name="Aury J.M."/>
            <person name="Wincker P."/>
            <person name="Grigoriev I.V."/>
            <person name="Bonfante P."/>
            <person name="Martin F.M."/>
        </authorList>
    </citation>
    <scope>NUCLEOTIDE SEQUENCE [LARGE SCALE GENOMIC DNA]</scope>
    <source>
        <strain evidence="2 3">RN42</strain>
    </source>
</reference>
<dbReference type="AlphaFoldDB" id="A0A3N4I129"/>
<name>A0A3N4I129_ASCIM</name>
<feature type="region of interest" description="Disordered" evidence="1">
    <location>
        <begin position="1"/>
        <end position="103"/>
    </location>
</feature>
<evidence type="ECO:0000256" key="1">
    <source>
        <dbReference type="SAM" id="MobiDB-lite"/>
    </source>
</evidence>
<evidence type="ECO:0000313" key="3">
    <source>
        <dbReference type="Proteomes" id="UP000275078"/>
    </source>
</evidence>
<gene>
    <name evidence="2" type="ORF">BJ508DRAFT_328059</name>
</gene>
<feature type="compositionally biased region" description="Pro residues" evidence="1">
    <location>
        <begin position="85"/>
        <end position="103"/>
    </location>
</feature>
<dbReference type="EMBL" id="ML119695">
    <property type="protein sequence ID" value="RPA79805.1"/>
    <property type="molecule type" value="Genomic_DNA"/>
</dbReference>
<dbReference type="Proteomes" id="UP000275078">
    <property type="component" value="Unassembled WGS sequence"/>
</dbReference>
<proteinExistence type="predicted"/>
<feature type="compositionally biased region" description="Basic and acidic residues" evidence="1">
    <location>
        <begin position="26"/>
        <end position="35"/>
    </location>
</feature>
<sequence length="257" mass="27902">MSTTKVDSALEGMPKRTASVASEPTGDPKRPKLEDDNSSQNPSSENEEEGGGADLSVVAGANMDSGFLDGSSSIPNTTSSLASPTPSPSSLPSSTPPPSLLILPTPPFSTYDVQQQTEALCVRTFQHSGLNWFYHDPIPEAVGNINPYEPLVGMNVQLSCRLRMPEFPPPLASGIMDVCVDWTERFRLGEEEDFFDEVLVHTLGWYEHGSGVSDAAIMNLLALSHRLFGEVVEVIEDDADRMVFAVRWDATIYCAHV</sequence>
<protein>
    <submittedName>
        <fullName evidence="2">Uncharacterized protein</fullName>
    </submittedName>
</protein>
<accession>A0A3N4I129</accession>
<keyword evidence="3" id="KW-1185">Reference proteome</keyword>